<evidence type="ECO:0000313" key="3">
    <source>
        <dbReference type="EnsemblMetazoa" id="ASIC010714-PA"/>
    </source>
</evidence>
<feature type="region of interest" description="Disordered" evidence="1">
    <location>
        <begin position="1"/>
        <end position="96"/>
    </location>
</feature>
<proteinExistence type="predicted"/>
<organism evidence="2">
    <name type="scientific">Anopheles sinensis</name>
    <name type="common">Mosquito</name>
    <dbReference type="NCBI Taxonomy" id="74873"/>
    <lineage>
        <taxon>Eukaryota</taxon>
        <taxon>Metazoa</taxon>
        <taxon>Ecdysozoa</taxon>
        <taxon>Arthropoda</taxon>
        <taxon>Hexapoda</taxon>
        <taxon>Insecta</taxon>
        <taxon>Pterygota</taxon>
        <taxon>Neoptera</taxon>
        <taxon>Endopterygota</taxon>
        <taxon>Diptera</taxon>
        <taxon>Nematocera</taxon>
        <taxon>Culicoidea</taxon>
        <taxon>Culicidae</taxon>
        <taxon>Anophelinae</taxon>
        <taxon>Anopheles</taxon>
    </lineage>
</organism>
<dbReference type="AlphaFoldDB" id="A0A084VYJ5"/>
<dbReference type="VEuPathDB" id="VectorBase:ASIC010714"/>
<evidence type="ECO:0000256" key="1">
    <source>
        <dbReference type="SAM" id="MobiDB-lite"/>
    </source>
</evidence>
<dbReference type="EMBL" id="ATLV01018370">
    <property type="status" value="NOT_ANNOTATED_CDS"/>
    <property type="molecule type" value="Genomic_DNA"/>
</dbReference>
<dbReference type="Proteomes" id="UP000030765">
    <property type="component" value="Unassembled WGS sequence"/>
</dbReference>
<protein>
    <submittedName>
        <fullName evidence="2 3">Uncharacterized protein</fullName>
    </submittedName>
</protein>
<sequence>MYRAPSSQTVNTKRANVPVRKPRTVQSPPRAIAGPGRLFPSARTCEHRTVGTALPGRVESSRVGSSYHSPPPPTPSSWCPRASIRSSRSSSSSLDVHDTTKRHVHFTGPFPLHLAGVKLAALSLPCARSAKPAVPGTTSARVRMEGRPKNPVCGRDGCPLQKLTDARATRHERHPSDGVGKDWGDVPGGSTLRLLLLLV</sequence>
<reference evidence="3" key="2">
    <citation type="submission" date="2020-05" db="UniProtKB">
        <authorList>
            <consortium name="EnsemblMetazoa"/>
        </authorList>
    </citation>
    <scope>IDENTIFICATION</scope>
</reference>
<keyword evidence="4" id="KW-1185">Reference proteome</keyword>
<dbReference type="EMBL" id="KE525231">
    <property type="protein sequence ID" value="KFB43039.1"/>
    <property type="molecule type" value="Genomic_DNA"/>
</dbReference>
<name>A0A084VYJ5_ANOSI</name>
<gene>
    <name evidence="2" type="ORF">ZHAS_00010714</name>
</gene>
<reference evidence="2 4" key="1">
    <citation type="journal article" date="2014" name="BMC Genomics">
        <title>Genome sequence of Anopheles sinensis provides insight into genetics basis of mosquito competence for malaria parasites.</title>
        <authorList>
            <person name="Zhou D."/>
            <person name="Zhang D."/>
            <person name="Ding G."/>
            <person name="Shi L."/>
            <person name="Hou Q."/>
            <person name="Ye Y."/>
            <person name="Xu Y."/>
            <person name="Zhou H."/>
            <person name="Xiong C."/>
            <person name="Li S."/>
            <person name="Yu J."/>
            <person name="Hong S."/>
            <person name="Yu X."/>
            <person name="Zou P."/>
            <person name="Chen C."/>
            <person name="Chang X."/>
            <person name="Wang W."/>
            <person name="Lv Y."/>
            <person name="Sun Y."/>
            <person name="Ma L."/>
            <person name="Shen B."/>
            <person name="Zhu C."/>
        </authorList>
    </citation>
    <scope>NUCLEOTIDE SEQUENCE [LARGE SCALE GENOMIC DNA]</scope>
</reference>
<evidence type="ECO:0000313" key="2">
    <source>
        <dbReference type="EMBL" id="KFB43039.1"/>
    </source>
</evidence>
<accession>A0A084VYJ5</accession>
<evidence type="ECO:0000313" key="4">
    <source>
        <dbReference type="Proteomes" id="UP000030765"/>
    </source>
</evidence>
<feature type="region of interest" description="Disordered" evidence="1">
    <location>
        <begin position="130"/>
        <end position="159"/>
    </location>
</feature>
<feature type="compositionally biased region" description="Polar residues" evidence="1">
    <location>
        <begin position="1"/>
        <end position="14"/>
    </location>
</feature>
<dbReference type="EnsemblMetazoa" id="ASIC010714-RA">
    <property type="protein sequence ID" value="ASIC010714-PA"/>
    <property type="gene ID" value="ASIC010714"/>
</dbReference>
<feature type="compositionally biased region" description="Low complexity" evidence="1">
    <location>
        <begin position="83"/>
        <end position="93"/>
    </location>
</feature>